<dbReference type="PANTHER" id="PTHR14969:SF13">
    <property type="entry name" value="AT30094P"/>
    <property type="match status" value="1"/>
</dbReference>
<organism evidence="3 4">
    <name type="scientific">Gloeocapsopsis crepidinum LEGE 06123</name>
    <dbReference type="NCBI Taxonomy" id="588587"/>
    <lineage>
        <taxon>Bacteria</taxon>
        <taxon>Bacillati</taxon>
        <taxon>Cyanobacteriota</taxon>
        <taxon>Cyanophyceae</taxon>
        <taxon>Oscillatoriophycideae</taxon>
        <taxon>Chroococcales</taxon>
        <taxon>Chroococcaceae</taxon>
        <taxon>Gloeocapsopsis</taxon>
    </lineage>
</organism>
<sequence length="297" mass="33180">MGNLLWGTDLIVRIQEVFSSSWYWVFELFSYLGDTQGVLLLAALTFWISDRRLTYSLVGIVVFSMTIDLVIGTLIGLPRPEDPRIIVWKDEFTSSFPSGHTVLATSMWGMLATLNWMPKMIVAIAVAGVMLSRLYFGVHYLGDVIGGVLIGVVLTVAYLRMLPTLEDFLTRRSFKFFQFWGGLIFVAVLVAIPFAGDSARVWHVMGTVAGFIVGGLTEYRYIRFSPTPISRTGQSFKLLIGLGVLIPLLLVPLLVDDQLVLEGLLFFAAALWTLLFAPIVFAWMRLSATPLTSRRVR</sequence>
<feature type="transmembrane region" description="Helical" evidence="1">
    <location>
        <begin position="144"/>
        <end position="162"/>
    </location>
</feature>
<keyword evidence="1" id="KW-1133">Transmembrane helix</keyword>
<reference evidence="3 4" key="1">
    <citation type="submission" date="2020-10" db="EMBL/GenBank/DDBJ databases">
        <authorList>
            <person name="Castelo-Branco R."/>
            <person name="Eusebio N."/>
            <person name="Adriana R."/>
            <person name="Vieira A."/>
            <person name="Brugerolle De Fraissinette N."/>
            <person name="Rezende De Castro R."/>
            <person name="Schneider M.P."/>
            <person name="Vasconcelos V."/>
            <person name="Leao P.N."/>
        </authorList>
    </citation>
    <scope>NUCLEOTIDE SEQUENCE [LARGE SCALE GENOMIC DNA]</scope>
    <source>
        <strain evidence="3 4">LEGE 06123</strain>
    </source>
</reference>
<keyword evidence="4" id="KW-1185">Reference proteome</keyword>
<feature type="transmembrane region" description="Helical" evidence="1">
    <location>
        <begin position="201"/>
        <end position="217"/>
    </location>
</feature>
<dbReference type="SUPFAM" id="SSF48317">
    <property type="entry name" value="Acid phosphatase/Vanadium-dependent haloperoxidase"/>
    <property type="match status" value="1"/>
</dbReference>
<dbReference type="RefSeq" id="WP_193931256.1">
    <property type="nucleotide sequence ID" value="NZ_CAWPMZ010000016.1"/>
</dbReference>
<dbReference type="Pfam" id="PF01569">
    <property type="entry name" value="PAP2"/>
    <property type="match status" value="1"/>
</dbReference>
<feature type="transmembrane region" description="Helical" evidence="1">
    <location>
        <begin position="121"/>
        <end position="138"/>
    </location>
</feature>
<evidence type="ECO:0000259" key="2">
    <source>
        <dbReference type="SMART" id="SM00014"/>
    </source>
</evidence>
<dbReference type="PANTHER" id="PTHR14969">
    <property type="entry name" value="SPHINGOSINE-1-PHOSPHATE PHOSPHOHYDROLASE"/>
    <property type="match status" value="1"/>
</dbReference>
<accession>A0ABR9UPT7</accession>
<dbReference type="Gene3D" id="1.20.144.10">
    <property type="entry name" value="Phosphatidic acid phosphatase type 2/haloperoxidase"/>
    <property type="match status" value="1"/>
</dbReference>
<feature type="transmembrane region" description="Helical" evidence="1">
    <location>
        <begin position="261"/>
        <end position="284"/>
    </location>
</feature>
<dbReference type="SMART" id="SM00014">
    <property type="entry name" value="acidPPc"/>
    <property type="match status" value="1"/>
</dbReference>
<evidence type="ECO:0000313" key="4">
    <source>
        <dbReference type="Proteomes" id="UP000651156"/>
    </source>
</evidence>
<keyword evidence="1" id="KW-0472">Membrane</keyword>
<comment type="caution">
    <text evidence="3">The sequence shown here is derived from an EMBL/GenBank/DDBJ whole genome shotgun (WGS) entry which is preliminary data.</text>
</comment>
<gene>
    <name evidence="3" type="ORF">IQ230_06670</name>
</gene>
<dbReference type="InterPro" id="IPR036938">
    <property type="entry name" value="PAP2/HPO_sf"/>
</dbReference>
<dbReference type="InterPro" id="IPR000326">
    <property type="entry name" value="PAP2/HPO"/>
</dbReference>
<keyword evidence="1" id="KW-0812">Transmembrane</keyword>
<feature type="transmembrane region" description="Helical" evidence="1">
    <location>
        <begin position="238"/>
        <end position="255"/>
    </location>
</feature>
<feature type="transmembrane region" description="Helical" evidence="1">
    <location>
        <begin position="55"/>
        <end position="77"/>
    </location>
</feature>
<name>A0ABR9UPT7_9CHRO</name>
<feature type="transmembrane region" description="Helical" evidence="1">
    <location>
        <begin position="97"/>
        <end position="114"/>
    </location>
</feature>
<evidence type="ECO:0000313" key="3">
    <source>
        <dbReference type="EMBL" id="MBE9190048.1"/>
    </source>
</evidence>
<proteinExistence type="predicted"/>
<protein>
    <submittedName>
        <fullName evidence="3">Phosphatase PAP2 family protein</fullName>
    </submittedName>
</protein>
<dbReference type="EMBL" id="JADEWN010000011">
    <property type="protein sequence ID" value="MBE9190048.1"/>
    <property type="molecule type" value="Genomic_DNA"/>
</dbReference>
<dbReference type="Proteomes" id="UP000651156">
    <property type="component" value="Unassembled WGS sequence"/>
</dbReference>
<feature type="transmembrane region" description="Helical" evidence="1">
    <location>
        <begin position="174"/>
        <end position="195"/>
    </location>
</feature>
<feature type="domain" description="Phosphatidic acid phosphatase type 2/haloperoxidase" evidence="2">
    <location>
        <begin position="53"/>
        <end position="159"/>
    </location>
</feature>
<feature type="transmembrane region" description="Helical" evidence="1">
    <location>
        <begin position="28"/>
        <end position="48"/>
    </location>
</feature>
<evidence type="ECO:0000256" key="1">
    <source>
        <dbReference type="SAM" id="Phobius"/>
    </source>
</evidence>